<proteinExistence type="predicted"/>
<keyword evidence="2" id="KW-1185">Reference proteome</keyword>
<reference evidence="1 2" key="1">
    <citation type="submission" date="2014-06" db="EMBL/GenBank/DDBJ databases">
        <authorList>
            <consortium name="DOE Joint Genome Institute"/>
            <person name="Kuo A."/>
            <person name="Kohler A."/>
            <person name="Nagy L.G."/>
            <person name="Floudas D."/>
            <person name="Copeland A."/>
            <person name="Barry K.W."/>
            <person name="Cichocki N."/>
            <person name="Veneault-Fourrey C."/>
            <person name="LaButti K."/>
            <person name="Lindquist E.A."/>
            <person name="Lipzen A."/>
            <person name="Lundell T."/>
            <person name="Morin E."/>
            <person name="Murat C."/>
            <person name="Sun H."/>
            <person name="Tunlid A."/>
            <person name="Henrissat B."/>
            <person name="Grigoriev I.V."/>
            <person name="Hibbett D.S."/>
            <person name="Martin F."/>
            <person name="Nordberg H.P."/>
            <person name="Cantor M.N."/>
            <person name="Hua S.X."/>
        </authorList>
    </citation>
    <scope>NUCLEOTIDE SEQUENCE [LARGE SCALE GENOMIC DNA]</scope>
    <source>
        <strain evidence="1 2">ATCC 200175</strain>
    </source>
</reference>
<name>A0A0C9TC61_PAXIN</name>
<dbReference type="AlphaFoldDB" id="A0A0C9TC61"/>
<dbReference type="OrthoDB" id="3269759at2759"/>
<reference evidence="2" key="2">
    <citation type="submission" date="2015-01" db="EMBL/GenBank/DDBJ databases">
        <title>Evolutionary Origins and Diversification of the Mycorrhizal Mutualists.</title>
        <authorList>
            <consortium name="DOE Joint Genome Institute"/>
            <consortium name="Mycorrhizal Genomics Consortium"/>
            <person name="Kohler A."/>
            <person name="Kuo A."/>
            <person name="Nagy L.G."/>
            <person name="Floudas D."/>
            <person name="Copeland A."/>
            <person name="Barry K.W."/>
            <person name="Cichocki N."/>
            <person name="Veneault-Fourrey C."/>
            <person name="LaButti K."/>
            <person name="Lindquist E.A."/>
            <person name="Lipzen A."/>
            <person name="Lundell T."/>
            <person name="Morin E."/>
            <person name="Murat C."/>
            <person name="Riley R."/>
            <person name="Ohm R."/>
            <person name="Sun H."/>
            <person name="Tunlid A."/>
            <person name="Henrissat B."/>
            <person name="Grigoriev I.V."/>
            <person name="Hibbett D.S."/>
            <person name="Martin F."/>
        </authorList>
    </citation>
    <scope>NUCLEOTIDE SEQUENCE [LARGE SCALE GENOMIC DNA]</scope>
    <source>
        <strain evidence="2">ATCC 200175</strain>
    </source>
</reference>
<accession>A0A0C9TC61</accession>
<organism evidence="1 2">
    <name type="scientific">Paxillus involutus ATCC 200175</name>
    <dbReference type="NCBI Taxonomy" id="664439"/>
    <lineage>
        <taxon>Eukaryota</taxon>
        <taxon>Fungi</taxon>
        <taxon>Dikarya</taxon>
        <taxon>Basidiomycota</taxon>
        <taxon>Agaricomycotina</taxon>
        <taxon>Agaricomycetes</taxon>
        <taxon>Agaricomycetidae</taxon>
        <taxon>Boletales</taxon>
        <taxon>Paxilineae</taxon>
        <taxon>Paxillaceae</taxon>
        <taxon>Paxillus</taxon>
    </lineage>
</organism>
<dbReference type="Proteomes" id="UP000053647">
    <property type="component" value="Unassembled WGS sequence"/>
</dbReference>
<gene>
    <name evidence="1" type="ORF">PAXINDRAFT_92962</name>
</gene>
<dbReference type="EMBL" id="KN820715">
    <property type="protein sequence ID" value="KIJ05792.1"/>
    <property type="molecule type" value="Genomic_DNA"/>
</dbReference>
<evidence type="ECO:0000313" key="2">
    <source>
        <dbReference type="Proteomes" id="UP000053647"/>
    </source>
</evidence>
<evidence type="ECO:0000313" key="1">
    <source>
        <dbReference type="EMBL" id="KIJ05792.1"/>
    </source>
</evidence>
<protein>
    <submittedName>
        <fullName evidence="1">Uncharacterized protein</fullName>
    </submittedName>
</protein>
<sequence>EELASMNDPLSDKEFFNMVYMSLPKSYNSILYSISMSMNLHSQQITSIELI</sequence>
<feature type="non-terminal residue" evidence="1">
    <location>
        <position position="1"/>
    </location>
</feature>
<dbReference type="HOGENOM" id="CLU_3112034_0_0_1"/>